<evidence type="ECO:0000313" key="2">
    <source>
        <dbReference type="EMBL" id="KAJ6405998.1"/>
    </source>
</evidence>
<name>A0AAD6JJ13_9ROSI</name>
<accession>A0AAD6JJ13</accession>
<protein>
    <submittedName>
        <fullName evidence="2">Uncharacterized protein</fullName>
    </submittedName>
</protein>
<dbReference type="Proteomes" id="UP001162972">
    <property type="component" value="Chromosome 2"/>
</dbReference>
<comment type="caution">
    <text evidence="2">The sequence shown here is derived from an EMBL/GenBank/DDBJ whole genome shotgun (WGS) entry which is preliminary data.</text>
</comment>
<keyword evidence="1" id="KW-0732">Signal</keyword>
<dbReference type="AlphaFoldDB" id="A0AAD6JJ13"/>
<feature type="chain" id="PRO_5042056411" evidence="1">
    <location>
        <begin position="19"/>
        <end position="131"/>
    </location>
</feature>
<dbReference type="EMBL" id="JAPFFJ010000017">
    <property type="protein sequence ID" value="KAJ6405998.1"/>
    <property type="molecule type" value="Genomic_DNA"/>
</dbReference>
<organism evidence="2 3">
    <name type="scientific">Salix udensis</name>
    <dbReference type="NCBI Taxonomy" id="889485"/>
    <lineage>
        <taxon>Eukaryota</taxon>
        <taxon>Viridiplantae</taxon>
        <taxon>Streptophyta</taxon>
        <taxon>Embryophyta</taxon>
        <taxon>Tracheophyta</taxon>
        <taxon>Spermatophyta</taxon>
        <taxon>Magnoliopsida</taxon>
        <taxon>eudicotyledons</taxon>
        <taxon>Gunneridae</taxon>
        <taxon>Pentapetalae</taxon>
        <taxon>rosids</taxon>
        <taxon>fabids</taxon>
        <taxon>Malpighiales</taxon>
        <taxon>Salicaceae</taxon>
        <taxon>Saliceae</taxon>
        <taxon>Salix</taxon>
    </lineage>
</organism>
<evidence type="ECO:0000313" key="3">
    <source>
        <dbReference type="Proteomes" id="UP001162972"/>
    </source>
</evidence>
<sequence>MVANRALVSLVGFLVAFGERPSVMQIWDLQGGSSELVRGNPCLSSKRTFYFSFIQNAKEMFPCKKSNPWTEALHGPWAKELESNTELDNMADRPKTLGLSLGVGVPIPCEYNSSCQMTCMESRAYLLVENK</sequence>
<proteinExistence type="predicted"/>
<evidence type="ECO:0000256" key="1">
    <source>
        <dbReference type="SAM" id="SignalP"/>
    </source>
</evidence>
<feature type="signal peptide" evidence="1">
    <location>
        <begin position="1"/>
        <end position="18"/>
    </location>
</feature>
<gene>
    <name evidence="2" type="ORF">OIU84_013875</name>
</gene>
<reference evidence="2 3" key="1">
    <citation type="journal article" date="2023" name="Int. J. Mol. Sci.">
        <title>De Novo Assembly and Annotation of 11 Diverse Shrub Willow (Salix) Genomes Reveals Novel Gene Organization in Sex-Linked Regions.</title>
        <authorList>
            <person name="Hyden B."/>
            <person name="Feng K."/>
            <person name="Yates T.B."/>
            <person name="Jawdy S."/>
            <person name="Cereghino C."/>
            <person name="Smart L.B."/>
            <person name="Muchero W."/>
        </authorList>
    </citation>
    <scope>NUCLEOTIDE SEQUENCE [LARGE SCALE GENOMIC DNA]</scope>
    <source>
        <tissue evidence="2">Shoot tip</tissue>
    </source>
</reference>
<keyword evidence="3" id="KW-1185">Reference proteome</keyword>